<feature type="compositionally biased region" description="Low complexity" evidence="1">
    <location>
        <begin position="30"/>
        <end position="40"/>
    </location>
</feature>
<dbReference type="EMBL" id="JAVRRJ010000001">
    <property type="protein sequence ID" value="KAK5091638.1"/>
    <property type="molecule type" value="Genomic_DNA"/>
</dbReference>
<organism evidence="2 3">
    <name type="scientific">Lithohypha guttulata</name>
    <dbReference type="NCBI Taxonomy" id="1690604"/>
    <lineage>
        <taxon>Eukaryota</taxon>
        <taxon>Fungi</taxon>
        <taxon>Dikarya</taxon>
        <taxon>Ascomycota</taxon>
        <taxon>Pezizomycotina</taxon>
        <taxon>Eurotiomycetes</taxon>
        <taxon>Chaetothyriomycetidae</taxon>
        <taxon>Chaetothyriales</taxon>
        <taxon>Trichomeriaceae</taxon>
        <taxon>Lithohypha</taxon>
    </lineage>
</organism>
<evidence type="ECO:0000313" key="2">
    <source>
        <dbReference type="EMBL" id="KAK5091638.1"/>
    </source>
</evidence>
<evidence type="ECO:0000256" key="1">
    <source>
        <dbReference type="SAM" id="MobiDB-lite"/>
    </source>
</evidence>
<feature type="compositionally biased region" description="Low complexity" evidence="1">
    <location>
        <begin position="90"/>
        <end position="113"/>
    </location>
</feature>
<accession>A0AAN7YKI3</accession>
<reference evidence="2 3" key="1">
    <citation type="submission" date="2023-08" db="EMBL/GenBank/DDBJ databases">
        <title>Black Yeasts Isolated from many extreme environments.</title>
        <authorList>
            <person name="Coleine C."/>
            <person name="Stajich J.E."/>
            <person name="Selbmann L."/>
        </authorList>
    </citation>
    <scope>NUCLEOTIDE SEQUENCE [LARGE SCALE GENOMIC DNA]</scope>
    <source>
        <strain evidence="2 3">CCFEE 5910</strain>
    </source>
</reference>
<feature type="region of interest" description="Disordered" evidence="1">
    <location>
        <begin position="1"/>
        <end position="126"/>
    </location>
</feature>
<comment type="caution">
    <text evidence="2">The sequence shown here is derived from an EMBL/GenBank/DDBJ whole genome shotgun (WGS) entry which is preliminary data.</text>
</comment>
<proteinExistence type="predicted"/>
<name>A0AAN7YKI3_9EURO</name>
<dbReference type="AlphaFoldDB" id="A0AAN7YKI3"/>
<sequence length="229" mass="25589">MDTPKPQRPVPGLPPTPPRSQNNSMHAQDSTGSSPMRSPMTSPPPQDMIPFRGIYQSPAPMSETPAYPTSISSQNTPGFNNPETRRRLQETWQQQQFEKRQQQQSRWQQQSPPMHMPPTPHQQWHHMPRDSGYGSTHNDYRHYGAYNGYSHQGSTPGPSPIPPQGNTYGAITASEDASVLLGNVFDKDTNPYSVAVHEYAGGHASDRAKIVGGNMDSNGMNNLFNRRRR</sequence>
<evidence type="ECO:0000313" key="3">
    <source>
        <dbReference type="Proteomes" id="UP001309876"/>
    </source>
</evidence>
<feature type="compositionally biased region" description="Pro residues" evidence="1">
    <location>
        <begin position="1"/>
        <end position="18"/>
    </location>
</feature>
<gene>
    <name evidence="2" type="ORF">LTR05_001823</name>
</gene>
<feature type="compositionally biased region" description="Polar residues" evidence="1">
    <location>
        <begin position="67"/>
        <end position="82"/>
    </location>
</feature>
<keyword evidence="3" id="KW-1185">Reference proteome</keyword>
<dbReference type="Proteomes" id="UP001309876">
    <property type="component" value="Unassembled WGS sequence"/>
</dbReference>
<protein>
    <submittedName>
        <fullName evidence="2">Uncharacterized protein</fullName>
    </submittedName>
</protein>
<feature type="compositionally biased region" description="Polar residues" evidence="1">
    <location>
        <begin position="19"/>
        <end position="29"/>
    </location>
</feature>